<reference evidence="1 2" key="1">
    <citation type="journal article" date="2023" name="Plants (Basel)">
        <title>Bridging the Gap: Combining Genomics and Transcriptomics Approaches to Understand Stylosanthes scabra, an Orphan Legume from the Brazilian Caatinga.</title>
        <authorList>
            <person name="Ferreira-Neto J.R.C."/>
            <person name="da Silva M.D."/>
            <person name="Binneck E."/>
            <person name="de Melo N.F."/>
            <person name="da Silva R.H."/>
            <person name="de Melo A.L.T.M."/>
            <person name="Pandolfi V."/>
            <person name="Bustamante F.O."/>
            <person name="Brasileiro-Vidal A.C."/>
            <person name="Benko-Iseppon A.M."/>
        </authorList>
    </citation>
    <scope>NUCLEOTIDE SEQUENCE [LARGE SCALE GENOMIC DNA]</scope>
    <source>
        <tissue evidence="1">Leaves</tissue>
    </source>
</reference>
<evidence type="ECO:0000313" key="2">
    <source>
        <dbReference type="Proteomes" id="UP001341840"/>
    </source>
</evidence>
<dbReference type="EMBL" id="JASCZI010122234">
    <property type="protein sequence ID" value="MED6163971.1"/>
    <property type="molecule type" value="Genomic_DNA"/>
</dbReference>
<proteinExistence type="predicted"/>
<organism evidence="1 2">
    <name type="scientific">Stylosanthes scabra</name>
    <dbReference type="NCBI Taxonomy" id="79078"/>
    <lineage>
        <taxon>Eukaryota</taxon>
        <taxon>Viridiplantae</taxon>
        <taxon>Streptophyta</taxon>
        <taxon>Embryophyta</taxon>
        <taxon>Tracheophyta</taxon>
        <taxon>Spermatophyta</taxon>
        <taxon>Magnoliopsida</taxon>
        <taxon>eudicotyledons</taxon>
        <taxon>Gunneridae</taxon>
        <taxon>Pentapetalae</taxon>
        <taxon>rosids</taxon>
        <taxon>fabids</taxon>
        <taxon>Fabales</taxon>
        <taxon>Fabaceae</taxon>
        <taxon>Papilionoideae</taxon>
        <taxon>50 kb inversion clade</taxon>
        <taxon>dalbergioids sensu lato</taxon>
        <taxon>Dalbergieae</taxon>
        <taxon>Pterocarpus clade</taxon>
        <taxon>Stylosanthes</taxon>
    </lineage>
</organism>
<evidence type="ECO:0000313" key="1">
    <source>
        <dbReference type="EMBL" id="MED6163971.1"/>
    </source>
</evidence>
<accession>A0ABU6US74</accession>
<comment type="caution">
    <text evidence="1">The sequence shown here is derived from an EMBL/GenBank/DDBJ whole genome shotgun (WGS) entry which is preliminary data.</text>
</comment>
<dbReference type="Proteomes" id="UP001341840">
    <property type="component" value="Unassembled WGS sequence"/>
</dbReference>
<name>A0ABU6US74_9FABA</name>
<gene>
    <name evidence="1" type="ORF">PIB30_085115</name>
</gene>
<protein>
    <submittedName>
        <fullName evidence="1">Uncharacterized protein</fullName>
    </submittedName>
</protein>
<keyword evidence="2" id="KW-1185">Reference proteome</keyword>
<sequence length="104" mass="11032">MDRFKPEVATSDIDGVLFAHVLPSSAPVLIPARGGCASVLLYALPRYSALLKCSASLPLMSEALAPGCFRACRLLSRSPENVTSGLVLCSSGLSCLQRYVLFLT</sequence>